<accession>A0A1I5II12</accession>
<dbReference type="RefSeq" id="WP_090411984.1">
    <property type="nucleotide sequence ID" value="NZ_CAJKZB010000002.1"/>
</dbReference>
<dbReference type="GO" id="GO:0006261">
    <property type="term" value="P:DNA-templated DNA replication"/>
    <property type="evidence" value="ECO:0007669"/>
    <property type="project" value="TreeGrafter"/>
</dbReference>
<dbReference type="PANTHER" id="PTHR11669:SF8">
    <property type="entry name" value="DNA POLYMERASE III SUBUNIT DELTA"/>
    <property type="match status" value="1"/>
</dbReference>
<dbReference type="EMBL" id="JACCKS010000006">
    <property type="protein sequence ID" value="NZA37950.1"/>
    <property type="molecule type" value="Genomic_DNA"/>
</dbReference>
<dbReference type="EC" id="2.7.7.7" evidence="1"/>
<dbReference type="GO" id="GO:0003887">
    <property type="term" value="F:DNA-directed DNA polymerase activity"/>
    <property type="evidence" value="ECO:0007669"/>
    <property type="project" value="UniProtKB-EC"/>
</dbReference>
<dbReference type="SUPFAM" id="SSF52540">
    <property type="entry name" value="P-loop containing nucleoside triphosphate hydrolases"/>
    <property type="match status" value="1"/>
</dbReference>
<dbReference type="AlphaFoldDB" id="A0A1I5II12"/>
<dbReference type="PANTHER" id="PTHR11669">
    <property type="entry name" value="REPLICATION FACTOR C / DNA POLYMERASE III GAMMA-TAU SUBUNIT"/>
    <property type="match status" value="1"/>
</dbReference>
<dbReference type="Gene3D" id="3.40.50.300">
    <property type="entry name" value="P-loop containing nucleotide triphosphate hydrolases"/>
    <property type="match status" value="1"/>
</dbReference>
<dbReference type="InterPro" id="IPR050238">
    <property type="entry name" value="DNA_Rep/Repair_Clamp_Loader"/>
</dbReference>
<proteinExistence type="predicted"/>
<reference evidence="1 2" key="1">
    <citation type="submission" date="2020-07" db="EMBL/GenBank/DDBJ databases">
        <title>Organ Donor 1.</title>
        <authorList>
            <person name="Marsh A.J."/>
            <person name="Azcarate-Peril M.A."/>
        </authorList>
    </citation>
    <scope>NUCLEOTIDE SEQUENCE [LARGE SCALE GENOMIC DNA]</scope>
    <source>
        <strain evidence="1 2">AMC0717</strain>
    </source>
</reference>
<evidence type="ECO:0000313" key="2">
    <source>
        <dbReference type="Proteomes" id="UP000586254"/>
    </source>
</evidence>
<keyword evidence="1" id="KW-0808">Transferase</keyword>
<dbReference type="Pfam" id="PF13177">
    <property type="entry name" value="DNA_pol3_delta2"/>
    <property type="match status" value="1"/>
</dbReference>
<name>A0A1I5II12_9FIRM</name>
<keyword evidence="1" id="KW-0548">Nucleotidyltransferase</keyword>
<dbReference type="NCBIfam" id="TIGR00678">
    <property type="entry name" value="holB"/>
    <property type="match status" value="1"/>
</dbReference>
<organism evidence="1 2">
    <name type="scientific">Eubacterium callanderi</name>
    <dbReference type="NCBI Taxonomy" id="53442"/>
    <lineage>
        <taxon>Bacteria</taxon>
        <taxon>Bacillati</taxon>
        <taxon>Bacillota</taxon>
        <taxon>Clostridia</taxon>
        <taxon>Eubacteriales</taxon>
        <taxon>Eubacteriaceae</taxon>
        <taxon>Eubacterium</taxon>
    </lineage>
</organism>
<dbReference type="InterPro" id="IPR004622">
    <property type="entry name" value="DNA_pol_HolB"/>
</dbReference>
<dbReference type="Proteomes" id="UP000586254">
    <property type="component" value="Unassembled WGS sequence"/>
</dbReference>
<gene>
    <name evidence="1" type="primary">holB</name>
    <name evidence="1" type="ORF">H0N91_07295</name>
</gene>
<evidence type="ECO:0000313" key="1">
    <source>
        <dbReference type="EMBL" id="NZA37950.1"/>
    </source>
</evidence>
<comment type="caution">
    <text evidence="1">The sequence shown here is derived from an EMBL/GenBank/DDBJ whole genome shotgun (WGS) entry which is preliminary data.</text>
</comment>
<dbReference type="GO" id="GO:0008408">
    <property type="term" value="F:3'-5' exonuclease activity"/>
    <property type="evidence" value="ECO:0007669"/>
    <property type="project" value="InterPro"/>
</dbReference>
<dbReference type="InterPro" id="IPR027417">
    <property type="entry name" value="P-loop_NTPase"/>
</dbReference>
<protein>
    <submittedName>
        <fullName evidence="1">DNA polymerase III subunit delta</fullName>
        <ecNumber evidence="1">2.7.7.7</ecNumber>
    </submittedName>
</protein>
<sequence>MFKAVVEQERIKKLLAGSIANHEVSHAYLFVGKKGIGKTMMALEFAKALLCRGDEKPCGTCIPCEKIEHGNHPDVLITQPGKGESAIKIDQVRKLIATLPVKPFESELRVSIIKGGDKMTPEAQNALLKSLEEPEPHNVFIITAENLEKMLNTIRSRCQVLGFEPVSDAGIREILKQKGCAPGEAVDQAIYSCEGSPGKALEFLENTELESLKIEALNVFYAILKGDTFKAFAFSEKIGKDKNASAEVLNFLLVWFHSMALFLEGAEDEGNPYYSWQVKYASVLTPRQNSRIAEILFEFMNTLQYNVNLRLQWESVLLKI</sequence>